<keyword evidence="1" id="KW-0732">Signal</keyword>
<dbReference type="GO" id="GO:0004519">
    <property type="term" value="F:endonuclease activity"/>
    <property type="evidence" value="ECO:0007669"/>
    <property type="project" value="UniProtKB-KW"/>
</dbReference>
<dbReference type="GO" id="GO:0004527">
    <property type="term" value="F:exonuclease activity"/>
    <property type="evidence" value="ECO:0007669"/>
    <property type="project" value="UniProtKB-KW"/>
</dbReference>
<protein>
    <submittedName>
        <fullName evidence="3">Endonuclease/exonuclease/phosphatase family metal-dependent hydrolase</fullName>
    </submittedName>
</protein>
<dbReference type="InterPro" id="IPR038772">
    <property type="entry name" value="Sph/SMPD2-like"/>
</dbReference>
<feature type="domain" description="Endonuclease/exonuclease/phosphatase" evidence="2">
    <location>
        <begin position="49"/>
        <end position="277"/>
    </location>
</feature>
<keyword evidence="3" id="KW-0540">Nuclease</keyword>
<dbReference type="EMBL" id="JACIEB010000002">
    <property type="protein sequence ID" value="MBB3981638.1"/>
    <property type="molecule type" value="Genomic_DNA"/>
</dbReference>
<evidence type="ECO:0000256" key="1">
    <source>
        <dbReference type="SAM" id="SignalP"/>
    </source>
</evidence>
<keyword evidence="3" id="KW-0378">Hydrolase</keyword>
<sequence>MLNRKRLAALALGAVALAGFSPAISDTIPQPVRFAAAPSRLPAGQLAVLTYNVNGLPFPAAFDRPRALAAIGDSLARMRANGTAPQVVVLQEAFTPEARAIAARAGYRYAAFGPESGDAQPELAGFSPDRSFWKGEAFGPAMSSGLVLLSDYRLSAVRHTPFPRGACAGYDCLANKGILAARVDVPGVSAPVQVVATHLNSGNPSGQPEAVNRVAYARQIDALADFTDRPDYQRTVSIYAGDFNMGHSPARLELLMGYIRHKKAKVATAMGRDKYAPLCRETPDECDGPAAIPANVPLRHANDWQFFSAPAGVHLDVVGREVMFKPGQGKKPLSDHMGLKVVYRFQ</sequence>
<keyword evidence="3" id="KW-0269">Exonuclease</keyword>
<proteinExistence type="predicted"/>
<feature type="signal peptide" evidence="1">
    <location>
        <begin position="1"/>
        <end position="25"/>
    </location>
</feature>
<keyword evidence="4" id="KW-1185">Reference proteome</keyword>
<dbReference type="GO" id="GO:0004767">
    <property type="term" value="F:sphingomyelin phosphodiesterase activity"/>
    <property type="evidence" value="ECO:0007669"/>
    <property type="project" value="InterPro"/>
</dbReference>
<dbReference type="RefSeq" id="WP_183954627.1">
    <property type="nucleotide sequence ID" value="NZ_JACIEB010000002.1"/>
</dbReference>
<accession>A0A7W6DEG1</accession>
<comment type="caution">
    <text evidence="3">The sequence shown here is derived from an EMBL/GenBank/DDBJ whole genome shotgun (WGS) entry which is preliminary data.</text>
</comment>
<name>A0A7W6DEG1_9SPHN</name>
<evidence type="ECO:0000313" key="3">
    <source>
        <dbReference type="EMBL" id="MBB3981638.1"/>
    </source>
</evidence>
<reference evidence="3 4" key="1">
    <citation type="submission" date="2020-08" db="EMBL/GenBank/DDBJ databases">
        <title>Genomic Encyclopedia of Type Strains, Phase IV (KMG-IV): sequencing the most valuable type-strain genomes for metagenomic binning, comparative biology and taxonomic classification.</title>
        <authorList>
            <person name="Goeker M."/>
        </authorList>
    </citation>
    <scope>NUCLEOTIDE SEQUENCE [LARGE SCALE GENOMIC DNA]</scope>
    <source>
        <strain evidence="3 4">DSM 29348</strain>
    </source>
</reference>
<keyword evidence="3" id="KW-0255">Endonuclease</keyword>
<dbReference type="Gene3D" id="3.60.10.10">
    <property type="entry name" value="Endonuclease/exonuclease/phosphatase"/>
    <property type="match status" value="1"/>
</dbReference>
<evidence type="ECO:0000313" key="4">
    <source>
        <dbReference type="Proteomes" id="UP000552757"/>
    </source>
</evidence>
<dbReference type="SUPFAM" id="SSF56219">
    <property type="entry name" value="DNase I-like"/>
    <property type="match status" value="1"/>
</dbReference>
<dbReference type="InterPro" id="IPR005135">
    <property type="entry name" value="Endo/exonuclease/phosphatase"/>
</dbReference>
<dbReference type="Pfam" id="PF03372">
    <property type="entry name" value="Exo_endo_phos"/>
    <property type="match status" value="1"/>
</dbReference>
<dbReference type="InterPro" id="IPR036691">
    <property type="entry name" value="Endo/exonu/phosph_ase_sf"/>
</dbReference>
<organism evidence="3 4">
    <name type="scientific">Sphingobium fontiphilum</name>
    <dbReference type="NCBI Taxonomy" id="944425"/>
    <lineage>
        <taxon>Bacteria</taxon>
        <taxon>Pseudomonadati</taxon>
        <taxon>Pseudomonadota</taxon>
        <taxon>Alphaproteobacteria</taxon>
        <taxon>Sphingomonadales</taxon>
        <taxon>Sphingomonadaceae</taxon>
        <taxon>Sphingobium</taxon>
    </lineage>
</organism>
<evidence type="ECO:0000259" key="2">
    <source>
        <dbReference type="Pfam" id="PF03372"/>
    </source>
</evidence>
<dbReference type="PANTHER" id="PTHR16320">
    <property type="entry name" value="SPHINGOMYELINASE FAMILY MEMBER"/>
    <property type="match status" value="1"/>
</dbReference>
<dbReference type="Proteomes" id="UP000552757">
    <property type="component" value="Unassembled WGS sequence"/>
</dbReference>
<dbReference type="PANTHER" id="PTHR16320:SF23">
    <property type="entry name" value="SPHINGOMYELINASE C 1"/>
    <property type="match status" value="1"/>
</dbReference>
<dbReference type="AlphaFoldDB" id="A0A7W6DEG1"/>
<feature type="chain" id="PRO_5030778853" evidence="1">
    <location>
        <begin position="26"/>
        <end position="346"/>
    </location>
</feature>
<gene>
    <name evidence="3" type="ORF">GGR44_001285</name>
</gene>